<reference evidence="2" key="1">
    <citation type="journal article" date="2020" name="Stud. Mycol.">
        <title>101 Dothideomycetes genomes: a test case for predicting lifestyles and emergence of pathogens.</title>
        <authorList>
            <person name="Haridas S."/>
            <person name="Albert R."/>
            <person name="Binder M."/>
            <person name="Bloem J."/>
            <person name="Labutti K."/>
            <person name="Salamov A."/>
            <person name="Andreopoulos B."/>
            <person name="Baker S."/>
            <person name="Barry K."/>
            <person name="Bills G."/>
            <person name="Bluhm B."/>
            <person name="Cannon C."/>
            <person name="Castanera R."/>
            <person name="Culley D."/>
            <person name="Daum C."/>
            <person name="Ezra D."/>
            <person name="Gonzalez J."/>
            <person name="Henrissat B."/>
            <person name="Kuo A."/>
            <person name="Liang C."/>
            <person name="Lipzen A."/>
            <person name="Lutzoni F."/>
            <person name="Magnuson J."/>
            <person name="Mondo S."/>
            <person name="Nolan M."/>
            <person name="Ohm R."/>
            <person name="Pangilinan J."/>
            <person name="Park H.-J."/>
            <person name="Ramirez L."/>
            <person name="Alfaro M."/>
            <person name="Sun H."/>
            <person name="Tritt A."/>
            <person name="Yoshinaga Y."/>
            <person name="Zwiers L.-H."/>
            <person name="Turgeon B."/>
            <person name="Goodwin S."/>
            <person name="Spatafora J."/>
            <person name="Crous P."/>
            <person name="Grigoriev I."/>
        </authorList>
    </citation>
    <scope>NUCLEOTIDE SEQUENCE</scope>
    <source>
        <strain evidence="2">CBS 116435</strain>
    </source>
</reference>
<keyword evidence="3" id="KW-1185">Reference proteome</keyword>
<feature type="region of interest" description="Disordered" evidence="1">
    <location>
        <begin position="230"/>
        <end position="314"/>
    </location>
</feature>
<name>A0A9P4ULZ4_9PEZI</name>
<evidence type="ECO:0000313" key="2">
    <source>
        <dbReference type="EMBL" id="KAF2719039.1"/>
    </source>
</evidence>
<comment type="caution">
    <text evidence="2">The sequence shown here is derived from an EMBL/GenBank/DDBJ whole genome shotgun (WGS) entry which is preliminary data.</text>
</comment>
<evidence type="ECO:0000256" key="1">
    <source>
        <dbReference type="SAM" id="MobiDB-lite"/>
    </source>
</evidence>
<dbReference type="AlphaFoldDB" id="A0A9P4ULZ4"/>
<sequence length="333" mass="36763">MSPSYRRIQPIQKNGRARLVVQLNVGENIILNAGGSSGDSGSDGPQAGLISTNNPEPQRRTLIHDIGRQTRRSARRALSEVTRSIDKPAKRQRLGSTQAEKCEACRRQRKECIHIESGSSSIENPVRTTGLGRGKTLPTSQQWVTFPADGSPAVATADHMHKRSRRKKAETRNRIILPAAVIGNPYSHVRTYAAFYAWSTNPHDPKDIDDKMMEVFKKGPITVEEAPFVMNPMERSTPPPHLEGREEEENTATASDRVLDEGMTDDDATKNLENSAGGISNATANDVDATGDANTNDEDILVNKSNNDDQTKRRRYKSYGGYVFEFDSDLESG</sequence>
<gene>
    <name evidence="2" type="ORF">K431DRAFT_287070</name>
</gene>
<organism evidence="2 3">
    <name type="scientific">Polychaeton citri CBS 116435</name>
    <dbReference type="NCBI Taxonomy" id="1314669"/>
    <lineage>
        <taxon>Eukaryota</taxon>
        <taxon>Fungi</taxon>
        <taxon>Dikarya</taxon>
        <taxon>Ascomycota</taxon>
        <taxon>Pezizomycotina</taxon>
        <taxon>Dothideomycetes</taxon>
        <taxon>Dothideomycetidae</taxon>
        <taxon>Capnodiales</taxon>
        <taxon>Capnodiaceae</taxon>
        <taxon>Polychaeton</taxon>
    </lineage>
</organism>
<evidence type="ECO:0000313" key="3">
    <source>
        <dbReference type="Proteomes" id="UP000799441"/>
    </source>
</evidence>
<dbReference type="Proteomes" id="UP000799441">
    <property type="component" value="Unassembled WGS sequence"/>
</dbReference>
<feature type="compositionally biased region" description="Polar residues" evidence="1">
    <location>
        <begin position="271"/>
        <end position="284"/>
    </location>
</feature>
<protein>
    <submittedName>
        <fullName evidence="2">Uncharacterized protein</fullName>
    </submittedName>
</protein>
<accession>A0A9P4ULZ4</accession>
<feature type="region of interest" description="Disordered" evidence="1">
    <location>
        <begin position="33"/>
        <end position="59"/>
    </location>
</feature>
<dbReference type="EMBL" id="MU003816">
    <property type="protein sequence ID" value="KAF2719039.1"/>
    <property type="molecule type" value="Genomic_DNA"/>
</dbReference>
<proteinExistence type="predicted"/>